<gene>
    <name evidence="3" type="ORF">EZ437_17355</name>
</gene>
<name>A0A4R0NEN7_9SPHI</name>
<dbReference type="OrthoDB" id="1452822at2"/>
<proteinExistence type="predicted"/>
<sequence>MTNKEKAEKILDRYLTGKANTKERKLVDKWYYSFKSTISRDEQSRKQLEEELFKAIVSQIDHNETPTFKLLPYLKYAAILLLVSAAGIASWNWKSNGKPAAAYMIISTAKDQQKKIMLQDGSVILLGPLSQVKYPKRFKSDKRIVELLEGRAFFNIHHEKQRPFSVLLPNQLYTHVLGTSFTINAYKRSERIDVAVSSGKVAVGNDAKLLGVLVKGEQLLYNKTTRKSTVSLLVQPVRSLIFDNSPMSEVLATLQSAYGIKISVQPGLKLEHLKFTGTFSTSQQPGKILWLLSRIHHFNIDASADDKTFKIFMN</sequence>
<dbReference type="Proteomes" id="UP000293347">
    <property type="component" value="Unassembled WGS sequence"/>
</dbReference>
<evidence type="ECO:0000313" key="4">
    <source>
        <dbReference type="Proteomes" id="UP000293347"/>
    </source>
</evidence>
<dbReference type="EMBL" id="SJSL01000006">
    <property type="protein sequence ID" value="TCC98910.1"/>
    <property type="molecule type" value="Genomic_DNA"/>
</dbReference>
<comment type="caution">
    <text evidence="3">The sequence shown here is derived from an EMBL/GenBank/DDBJ whole genome shotgun (WGS) entry which is preliminary data.</text>
</comment>
<evidence type="ECO:0000259" key="2">
    <source>
        <dbReference type="Pfam" id="PF16344"/>
    </source>
</evidence>
<dbReference type="Pfam" id="PF04773">
    <property type="entry name" value="FecR"/>
    <property type="match status" value="1"/>
</dbReference>
<dbReference type="Gene3D" id="2.60.120.1440">
    <property type="match status" value="1"/>
</dbReference>
<feature type="domain" description="FecR protein" evidence="1">
    <location>
        <begin position="106"/>
        <end position="201"/>
    </location>
</feature>
<dbReference type="PANTHER" id="PTHR30273">
    <property type="entry name" value="PERIPLASMIC SIGNAL SENSOR AND SIGMA FACTOR ACTIVATOR FECR-RELATED"/>
    <property type="match status" value="1"/>
</dbReference>
<feature type="domain" description="Protein FecR C-terminal" evidence="2">
    <location>
        <begin position="240"/>
        <end position="301"/>
    </location>
</feature>
<organism evidence="3 4">
    <name type="scientific">Pedobacter psychroterrae</name>
    <dbReference type="NCBI Taxonomy" id="2530453"/>
    <lineage>
        <taxon>Bacteria</taxon>
        <taxon>Pseudomonadati</taxon>
        <taxon>Bacteroidota</taxon>
        <taxon>Sphingobacteriia</taxon>
        <taxon>Sphingobacteriales</taxon>
        <taxon>Sphingobacteriaceae</taxon>
        <taxon>Pedobacter</taxon>
    </lineage>
</organism>
<dbReference type="AlphaFoldDB" id="A0A4R0NEN7"/>
<dbReference type="InterPro" id="IPR006860">
    <property type="entry name" value="FecR"/>
</dbReference>
<protein>
    <submittedName>
        <fullName evidence="3">DUF4974 domain-containing protein</fullName>
    </submittedName>
</protein>
<evidence type="ECO:0000313" key="3">
    <source>
        <dbReference type="EMBL" id="TCC98910.1"/>
    </source>
</evidence>
<dbReference type="PANTHER" id="PTHR30273:SF2">
    <property type="entry name" value="PROTEIN FECR"/>
    <property type="match status" value="1"/>
</dbReference>
<evidence type="ECO:0000259" key="1">
    <source>
        <dbReference type="Pfam" id="PF04773"/>
    </source>
</evidence>
<dbReference type="GO" id="GO:0016989">
    <property type="term" value="F:sigma factor antagonist activity"/>
    <property type="evidence" value="ECO:0007669"/>
    <property type="project" value="TreeGrafter"/>
</dbReference>
<dbReference type="InterPro" id="IPR012373">
    <property type="entry name" value="Ferrdict_sens_TM"/>
</dbReference>
<dbReference type="Pfam" id="PF16344">
    <property type="entry name" value="FecR_C"/>
    <property type="match status" value="1"/>
</dbReference>
<keyword evidence="4" id="KW-1185">Reference proteome</keyword>
<dbReference type="PIRSF" id="PIRSF018266">
    <property type="entry name" value="FecR"/>
    <property type="match status" value="1"/>
</dbReference>
<accession>A0A4R0NEN7</accession>
<dbReference type="RefSeq" id="WP_131597341.1">
    <property type="nucleotide sequence ID" value="NZ_SJSL01000006.1"/>
</dbReference>
<dbReference type="Gene3D" id="3.55.50.30">
    <property type="match status" value="1"/>
</dbReference>
<dbReference type="InterPro" id="IPR032508">
    <property type="entry name" value="FecR_C"/>
</dbReference>
<reference evidence="3 4" key="1">
    <citation type="submission" date="2019-02" db="EMBL/GenBank/DDBJ databases">
        <title>Pedobacter sp. RP-1-14 sp. nov., isolated from Arctic soil.</title>
        <authorList>
            <person name="Dahal R.H."/>
        </authorList>
    </citation>
    <scope>NUCLEOTIDE SEQUENCE [LARGE SCALE GENOMIC DNA]</scope>
    <source>
        <strain evidence="3 4">RP-1-14</strain>
    </source>
</reference>